<dbReference type="FunFam" id="3.40.50.1390:FF:000001">
    <property type="entry name" value="DNA recombinase"/>
    <property type="match status" value="1"/>
</dbReference>
<reference evidence="8" key="1">
    <citation type="journal article" date="2007" name="Proc. Natl. Acad. Sci. U.S.A.">
        <title>Genome sequencing reveals complex secondary metabolome in the marine actinomycete Salinispora tropica.</title>
        <authorList>
            <person name="Udwary D.W."/>
            <person name="Zeigler L."/>
            <person name="Asolkar R.N."/>
            <person name="Singan V."/>
            <person name="Lapidus A."/>
            <person name="Fenical W."/>
            <person name="Jensen P.R."/>
            <person name="Moore B.S."/>
        </authorList>
    </citation>
    <scope>NUCLEOTIDE SEQUENCE [LARGE SCALE GENOMIC DNA]</scope>
    <source>
        <strain evidence="8">ATCC BAA-916 / DSM 44818 / CNB-440</strain>
    </source>
</reference>
<evidence type="ECO:0000313" key="7">
    <source>
        <dbReference type="EMBL" id="ABP56566.1"/>
    </source>
</evidence>
<evidence type="ECO:0000256" key="1">
    <source>
        <dbReference type="ARBA" id="ARBA00009913"/>
    </source>
</evidence>
<dbReference type="AlphaFoldDB" id="A4XCA9"/>
<dbReference type="GO" id="GO:0015074">
    <property type="term" value="P:DNA integration"/>
    <property type="evidence" value="ECO:0007669"/>
    <property type="project" value="UniProtKB-KW"/>
</dbReference>
<dbReference type="InterPro" id="IPR036162">
    <property type="entry name" value="Resolvase-like_N_sf"/>
</dbReference>
<dbReference type="InterPro" id="IPR006119">
    <property type="entry name" value="Resolv_N"/>
</dbReference>
<keyword evidence="3" id="KW-0238">DNA-binding</keyword>
<keyword evidence="8" id="KW-1185">Reference proteome</keyword>
<dbReference type="InterPro" id="IPR006118">
    <property type="entry name" value="Recombinase_CS"/>
</dbReference>
<organism evidence="7 8">
    <name type="scientific">Salinispora tropica (strain ATCC BAA-916 / DSM 44818 / JCM 13857 / NBRC 105044 / CNB-440)</name>
    <dbReference type="NCBI Taxonomy" id="369723"/>
    <lineage>
        <taxon>Bacteria</taxon>
        <taxon>Bacillati</taxon>
        <taxon>Actinomycetota</taxon>
        <taxon>Actinomycetes</taxon>
        <taxon>Micromonosporales</taxon>
        <taxon>Micromonosporaceae</taxon>
        <taxon>Salinispora</taxon>
    </lineage>
</organism>
<dbReference type="GO" id="GO:0000150">
    <property type="term" value="F:DNA strand exchange activity"/>
    <property type="evidence" value="ECO:0007669"/>
    <property type="project" value="InterPro"/>
</dbReference>
<accession>A4XCA9</accession>
<dbReference type="InterPro" id="IPR009057">
    <property type="entry name" value="Homeodomain-like_sf"/>
</dbReference>
<dbReference type="CDD" id="cd03768">
    <property type="entry name" value="SR_ResInv"/>
    <property type="match status" value="1"/>
</dbReference>
<dbReference type="Pfam" id="PF01022">
    <property type="entry name" value="HTH_5"/>
    <property type="match status" value="1"/>
</dbReference>
<evidence type="ECO:0000256" key="2">
    <source>
        <dbReference type="ARBA" id="ARBA00022908"/>
    </source>
</evidence>
<feature type="active site" description="O-(5'-phospho-DNA)-serine intermediate" evidence="5">
    <location>
        <position position="38"/>
    </location>
</feature>
<sequence length="224" mass="24866">MDVRPGRPCNTTRVRAFVTLSEVRDTIRVMRIGYGRVSTRDQNPNAQHDALTAAGCEQIYVDKASGKLARRPELDKALLVAHRPGDQLVVTKLDRLGRSLENLIDLSAQLQDRNVDLVVLDQNIDTSTAMGRMFFQILGSIAEFEHALMSERTLDGLAAARARGRTGGQKPKLTPRQAKIAQQMYEETGPDGRRVHTVEQIAAEFGVTRPTIYRHLAKLPAEAI</sequence>
<proteinExistence type="inferred from homology"/>
<dbReference type="eggNOG" id="COG1961">
    <property type="taxonomic scope" value="Bacteria"/>
</dbReference>
<evidence type="ECO:0000256" key="5">
    <source>
        <dbReference type="PIRSR" id="PIRSR606118-50"/>
    </source>
</evidence>
<dbReference type="STRING" id="369723.Strop_4137"/>
<evidence type="ECO:0000256" key="3">
    <source>
        <dbReference type="ARBA" id="ARBA00023125"/>
    </source>
</evidence>
<dbReference type="PROSITE" id="PS51736">
    <property type="entry name" value="RECOMBINASES_3"/>
    <property type="match status" value="1"/>
</dbReference>
<evidence type="ECO:0000259" key="6">
    <source>
        <dbReference type="PROSITE" id="PS51736"/>
    </source>
</evidence>
<dbReference type="GO" id="GO:0003677">
    <property type="term" value="F:DNA binding"/>
    <property type="evidence" value="ECO:0007669"/>
    <property type="project" value="UniProtKB-KW"/>
</dbReference>
<protein>
    <submittedName>
        <fullName evidence="7">Resolvase, N-terminal domain</fullName>
    </submittedName>
</protein>
<name>A4XCA9_SALTO</name>
<gene>
    <name evidence="7" type="ordered locus">Strop_4137</name>
</gene>
<dbReference type="Pfam" id="PF00239">
    <property type="entry name" value="Resolvase"/>
    <property type="match status" value="1"/>
</dbReference>
<dbReference type="PROSITE" id="PS00398">
    <property type="entry name" value="RECOMBINASES_2"/>
    <property type="match status" value="1"/>
</dbReference>
<keyword evidence="2" id="KW-0229">DNA integration</keyword>
<evidence type="ECO:0000256" key="4">
    <source>
        <dbReference type="ARBA" id="ARBA00023172"/>
    </source>
</evidence>
<dbReference type="PANTHER" id="PTHR30461">
    <property type="entry name" value="DNA-INVERTASE FROM LAMBDOID PROPHAGE"/>
    <property type="match status" value="1"/>
</dbReference>
<dbReference type="CDD" id="cd00569">
    <property type="entry name" value="HTH_Hin_like"/>
    <property type="match status" value="1"/>
</dbReference>
<comment type="similarity">
    <text evidence="1">Belongs to the site-specific recombinase resolvase family.</text>
</comment>
<dbReference type="HOGENOM" id="CLU_010686_8_0_11"/>
<dbReference type="SUPFAM" id="SSF46689">
    <property type="entry name" value="Homeodomain-like"/>
    <property type="match status" value="1"/>
</dbReference>
<dbReference type="PANTHER" id="PTHR30461:SF2">
    <property type="entry name" value="SERINE RECOMBINASE PINE-RELATED"/>
    <property type="match status" value="1"/>
</dbReference>
<dbReference type="SMART" id="SM00857">
    <property type="entry name" value="Resolvase"/>
    <property type="match status" value="1"/>
</dbReference>
<dbReference type="InterPro" id="IPR050639">
    <property type="entry name" value="SSR_resolvase"/>
</dbReference>
<keyword evidence="4" id="KW-0233">DNA recombination</keyword>
<dbReference type="Gene3D" id="1.10.10.60">
    <property type="entry name" value="Homeodomain-like"/>
    <property type="match status" value="1"/>
</dbReference>
<evidence type="ECO:0000313" key="8">
    <source>
        <dbReference type="Proteomes" id="UP000000235"/>
    </source>
</evidence>
<dbReference type="InterPro" id="IPR001845">
    <property type="entry name" value="HTH_ArsR_DNA-bd_dom"/>
</dbReference>
<dbReference type="EMBL" id="CP000667">
    <property type="protein sequence ID" value="ABP56566.1"/>
    <property type="molecule type" value="Genomic_DNA"/>
</dbReference>
<dbReference type="KEGG" id="stp:Strop_4137"/>
<dbReference type="Proteomes" id="UP000000235">
    <property type="component" value="Chromosome"/>
</dbReference>
<feature type="domain" description="Resolvase/invertase-type recombinase catalytic" evidence="6">
    <location>
        <begin position="30"/>
        <end position="164"/>
    </location>
</feature>
<dbReference type="SUPFAM" id="SSF53041">
    <property type="entry name" value="Resolvase-like"/>
    <property type="match status" value="1"/>
</dbReference>
<dbReference type="GO" id="GO:0003700">
    <property type="term" value="F:DNA-binding transcription factor activity"/>
    <property type="evidence" value="ECO:0007669"/>
    <property type="project" value="InterPro"/>
</dbReference>
<dbReference type="Gene3D" id="3.40.50.1390">
    <property type="entry name" value="Resolvase, N-terminal catalytic domain"/>
    <property type="match status" value="1"/>
</dbReference>